<reference evidence="9 10" key="1">
    <citation type="submission" date="2024-07" db="EMBL/GenBank/DDBJ databases">
        <title>Section-level genome sequencing and comparative genomics of Aspergillus sections Usti and Cavernicolus.</title>
        <authorList>
            <consortium name="Lawrence Berkeley National Laboratory"/>
            <person name="Nybo J.L."/>
            <person name="Vesth T.C."/>
            <person name="Theobald S."/>
            <person name="Frisvad J.C."/>
            <person name="Larsen T.O."/>
            <person name="Kjaerboelling I."/>
            <person name="Rothschild-Mancinelli K."/>
            <person name="Lyhne E.K."/>
            <person name="Kogle M.E."/>
            <person name="Barry K."/>
            <person name="Clum A."/>
            <person name="Na H."/>
            <person name="Ledsgaard L."/>
            <person name="Lin J."/>
            <person name="Lipzen A."/>
            <person name="Kuo A."/>
            <person name="Riley R."/>
            <person name="Mondo S."/>
            <person name="LaButti K."/>
            <person name="Haridas S."/>
            <person name="Pangalinan J."/>
            <person name="Salamov A.A."/>
            <person name="Simmons B.A."/>
            <person name="Magnuson J.K."/>
            <person name="Chen J."/>
            <person name="Drula E."/>
            <person name="Henrissat B."/>
            <person name="Wiebenga A."/>
            <person name="Lubbers R.J."/>
            <person name="Gomes A.C."/>
            <person name="Makela M.R."/>
            <person name="Stajich J."/>
            <person name="Grigoriev I.V."/>
            <person name="Mortensen U.H."/>
            <person name="De vries R.P."/>
            <person name="Baker S.E."/>
            <person name="Andersen M.R."/>
        </authorList>
    </citation>
    <scope>NUCLEOTIDE SEQUENCE [LARGE SCALE GENOMIC DNA]</scope>
    <source>
        <strain evidence="9 10">CBS 600.67</strain>
    </source>
</reference>
<evidence type="ECO:0000259" key="7">
    <source>
        <dbReference type="PROSITE" id="PS52004"/>
    </source>
</evidence>
<evidence type="ECO:0008006" key="11">
    <source>
        <dbReference type="Google" id="ProtNLM"/>
    </source>
</evidence>
<dbReference type="Gene3D" id="3.40.47.10">
    <property type="match status" value="1"/>
</dbReference>
<dbReference type="InterPro" id="IPR014043">
    <property type="entry name" value="Acyl_transferase_dom"/>
</dbReference>
<evidence type="ECO:0000256" key="1">
    <source>
        <dbReference type="ARBA" id="ARBA00022450"/>
    </source>
</evidence>
<dbReference type="Gene3D" id="1.10.1200.10">
    <property type="entry name" value="ACP-like"/>
    <property type="match status" value="1"/>
</dbReference>
<evidence type="ECO:0000313" key="9">
    <source>
        <dbReference type="EMBL" id="KAL2818704.1"/>
    </source>
</evidence>
<dbReference type="Pfam" id="PF16073">
    <property type="entry name" value="SAT"/>
    <property type="match status" value="1"/>
</dbReference>
<dbReference type="PANTHER" id="PTHR43775">
    <property type="entry name" value="FATTY ACID SYNTHASE"/>
    <property type="match status" value="1"/>
</dbReference>
<keyword evidence="10" id="KW-1185">Reference proteome</keyword>
<keyword evidence="2" id="KW-0597">Phosphoprotein</keyword>
<dbReference type="Pfam" id="PF02801">
    <property type="entry name" value="Ketoacyl-synt_C"/>
    <property type="match status" value="1"/>
</dbReference>
<dbReference type="SMART" id="SM00827">
    <property type="entry name" value="PKS_AT"/>
    <property type="match status" value="1"/>
</dbReference>
<dbReference type="InterPro" id="IPR009081">
    <property type="entry name" value="PP-bd_ACP"/>
</dbReference>
<dbReference type="InterPro" id="IPR014031">
    <property type="entry name" value="Ketoacyl_synth_C"/>
</dbReference>
<dbReference type="SUPFAM" id="SSF47336">
    <property type="entry name" value="ACP-like"/>
    <property type="match status" value="1"/>
</dbReference>
<comment type="caution">
    <text evidence="4">Lacks conserved residue(s) required for the propagation of feature annotation.</text>
</comment>
<evidence type="ECO:0000256" key="5">
    <source>
        <dbReference type="SAM" id="MobiDB-lite"/>
    </source>
</evidence>
<dbReference type="Pfam" id="PF00698">
    <property type="entry name" value="Acyl_transf_1"/>
    <property type="match status" value="1"/>
</dbReference>
<evidence type="ECO:0000256" key="4">
    <source>
        <dbReference type="PROSITE-ProRule" id="PRU01363"/>
    </source>
</evidence>
<dbReference type="Gene3D" id="3.10.129.110">
    <property type="entry name" value="Polyketide synthase dehydratase"/>
    <property type="match status" value="1"/>
</dbReference>
<dbReference type="InterPro" id="IPR001227">
    <property type="entry name" value="Ac_transferase_dom_sf"/>
</dbReference>
<dbReference type="InterPro" id="IPR032088">
    <property type="entry name" value="SAT"/>
</dbReference>
<dbReference type="Pfam" id="PF00550">
    <property type="entry name" value="PP-binding"/>
    <property type="match status" value="1"/>
</dbReference>
<accession>A0ABR4HTA0</accession>
<feature type="region of interest" description="Disordered" evidence="5">
    <location>
        <begin position="1658"/>
        <end position="1679"/>
    </location>
</feature>
<dbReference type="InterPro" id="IPR050091">
    <property type="entry name" value="PKS_NRPS_Biosynth_Enz"/>
</dbReference>
<comment type="caution">
    <text evidence="9">The sequence shown here is derived from an EMBL/GenBank/DDBJ whole genome shotgun (WGS) entry which is preliminary data.</text>
</comment>
<proteinExistence type="predicted"/>
<dbReference type="InterPro" id="IPR020841">
    <property type="entry name" value="PKS_Beta-ketoAc_synthase_dom"/>
</dbReference>
<dbReference type="SUPFAM" id="SSF55048">
    <property type="entry name" value="Probable ACP-binding domain of malonyl-CoA ACP transacylase"/>
    <property type="match status" value="1"/>
</dbReference>
<dbReference type="PROSITE" id="PS52019">
    <property type="entry name" value="PKS_MFAS_DH"/>
    <property type="match status" value="1"/>
</dbReference>
<dbReference type="InterPro" id="IPR016036">
    <property type="entry name" value="Malonyl_transacylase_ACP-bd"/>
</dbReference>
<dbReference type="InterPro" id="IPR049900">
    <property type="entry name" value="PKS_mFAS_DH"/>
</dbReference>
<dbReference type="InterPro" id="IPR030918">
    <property type="entry name" value="PT_fungal_PKS"/>
</dbReference>
<feature type="domain" description="Carrier" evidence="6">
    <location>
        <begin position="1692"/>
        <end position="1769"/>
    </location>
</feature>
<feature type="region of interest" description="C-terminal hotdog fold" evidence="4">
    <location>
        <begin position="1471"/>
        <end position="1617"/>
    </location>
</feature>
<name>A0ABR4HTA0_9EURO</name>
<dbReference type="PANTHER" id="PTHR43775:SF37">
    <property type="entry name" value="SI:DKEY-61P9.11"/>
    <property type="match status" value="1"/>
</dbReference>
<dbReference type="InterPro" id="IPR016035">
    <property type="entry name" value="Acyl_Trfase/lysoPLipase"/>
</dbReference>
<gene>
    <name evidence="9" type="ORF">BDW59DRAFT_175058</name>
</gene>
<organism evidence="9 10">
    <name type="scientific">Aspergillus cavernicola</name>
    <dbReference type="NCBI Taxonomy" id="176166"/>
    <lineage>
        <taxon>Eukaryota</taxon>
        <taxon>Fungi</taxon>
        <taxon>Dikarya</taxon>
        <taxon>Ascomycota</taxon>
        <taxon>Pezizomycotina</taxon>
        <taxon>Eurotiomycetes</taxon>
        <taxon>Eurotiomycetidae</taxon>
        <taxon>Eurotiales</taxon>
        <taxon>Aspergillaceae</taxon>
        <taxon>Aspergillus</taxon>
        <taxon>Aspergillus subgen. Nidulantes</taxon>
    </lineage>
</organism>
<dbReference type="SUPFAM" id="SSF53901">
    <property type="entry name" value="Thiolase-like"/>
    <property type="match status" value="1"/>
</dbReference>
<sequence length="1769" mass="193303">MVNPTQLKVVYFHNELNPDQLQDLALRLRIKSRSKDHIVLRQFLHGATTALRGEVRLLPIKLRSLVPPFRSILDLIDVVSLRQSPLWTSVEAVLLCAIQLSLFIGHSEKSSEPYIATHASPHLAALGVGLLSAVAVAISPTLADLPSAGAEAIRIAFRLGILSFTFSENIEQQPIDSSPQSWAYVVTGVAEIAMRDELESFHKTTKVNRSHPQITPPISQLFISSVGDGNLIVSGPPSKLVALFKSSEKLRYASFAPLPIYGGACHAPHLYNDHHVESLLETVRPVFENRALPPNISLLSPGNGKPYVANTATGLLRIVAAEPLRGTIRWPTVLDTIAEIMNRSVLTGCEILSFGDSLPLQDLAAAAKRGQNNSRGESHIVVYDLVRWVFDNPLTDNPVGTADSKIAIVGMSCRFPGGANDLESFWELLEEGRDVHQKVPPDRYDVESHTDLSGEQRNASLTPFGCFIDQPGLFDAGFFNMSPREAAQTDPMHRLALVTAYEALEQSGFVPNRTVSSNQKRVGTFYGQACDDYREVNAGQDVDTYFIPGGCRAFAPGRINYFFKFSGPSFNCDTACSSSLSTIQMACTSLLHGETDTVVAGGLNILTNSDGFAGLSRGHFLSQTGSCKTWDATADGYCRADGIGSIVMKRLEDAEADNDNILGVILSAATNHSADAQSITHPHAPTQAELYKHVLNQAGVSPSDVDYIEMHGTGTQAGDTTEMKSVTEVFSMTDRWSRKRTNPLYIGAVKANVGHGEAAAGIMALIKTLLIFQKNSIPRHVGIKTTLNPQFPNLQKLNVHIPLAIAPWERSLSRKRYAVVNNFSAAGGNTTILLEEPPVRPRPTQDPRGSFVVAISARSKGSLGRNLESLLDYINTTPSLSLADLSYTSTSRRMHHNHRIAVSGSSLDKIRAAFCEHLPTVNAHQPIPVPAPPVAFGFSGQGTFYNGMGRQLFALHKFFRTEMLQLDDICLKHGFPSILPVISMDVPEGHVFAPIITQLSLVCLQIALCRLWQSLGIKPSVVVGCSLGEYAALYAAGVLSAGDAIYLCGSRAKLMETLCTPNTHVMVAVGATFEQIQQDLSGLPCELACLNAPNSVCIAGPNPEIDQAIAILEPIGHKCHKLDVPYAFHSAQMEPILEEYETLAEIISPLLNDVVFDGITINASYLARATRQPVQLEPSLRTARGMEVITKNTIWIDIGPHPIFATFVGMTLPDTTLATATIRRDEDNWSILASSMAKLYNHGVDINWMEWNDAFESNLRLLDLPSYKWNNKNYWIQYNGDWMLTKDRGLSNSLAATRSISTSLRTSLVHRVVDENICGDSGRLIIQSDVMQPEFLKAAGGHRMNGFAVVTSAIHADIAFTLAKYLYSRFHPGCVPGGMSITDLHYKESLVAYKDPSRQLWIQVEAVADLATGAVHLDWAKVDEKGNAGSSFLSAVVKYGRNESWLDEWVSRAHLVTSRINVLEGLAVEGVADRLSRDTAYNLFAKLVDYAEEYRGMRSVILNDLEAMADIVLTNRTNGTSTVPPEHIESVVHLAGFILNGGHTLNQRENFFVTPGWKSMRFARPLLPGGRYRSYVKMQPLPEPGYYAGDVYILQNEEIIGLVEDITFRKFPRSLLNHLFSAPSSDSIPPPLALPVGRSATRPDPPIAHTVAIPAPQGSSRYTRPVSESRPEAHLTTSSPVFITPDTDSSMTWKSPVIEGAVALIAAETGISVSDLVDETKFATIGVDSLLSLVLSQKFSTELQVEVKSALFLECPTIGDLKAWLIDYC</sequence>
<dbReference type="Pfam" id="PF22621">
    <property type="entry name" value="CurL-like_PKS_C"/>
    <property type="match status" value="1"/>
</dbReference>
<dbReference type="InterPro" id="IPR016039">
    <property type="entry name" value="Thiolase-like"/>
</dbReference>
<feature type="domain" description="Ketosynthase family 3 (KS3)" evidence="7">
    <location>
        <begin position="403"/>
        <end position="836"/>
    </location>
</feature>
<evidence type="ECO:0000256" key="2">
    <source>
        <dbReference type="ARBA" id="ARBA00022553"/>
    </source>
</evidence>
<dbReference type="InterPro" id="IPR014030">
    <property type="entry name" value="Ketoacyl_synth_N"/>
</dbReference>
<evidence type="ECO:0000313" key="10">
    <source>
        <dbReference type="Proteomes" id="UP001610335"/>
    </source>
</evidence>
<dbReference type="NCBIfam" id="TIGR04532">
    <property type="entry name" value="PT_fungal_PKS"/>
    <property type="match status" value="1"/>
</dbReference>
<keyword evidence="3" id="KW-0808">Transferase</keyword>
<dbReference type="InterPro" id="IPR042104">
    <property type="entry name" value="PKS_dehydratase_sf"/>
</dbReference>
<dbReference type="PROSITE" id="PS52004">
    <property type="entry name" value="KS3_2"/>
    <property type="match status" value="1"/>
</dbReference>
<dbReference type="Pfam" id="PF00109">
    <property type="entry name" value="ketoacyl-synt"/>
    <property type="match status" value="1"/>
</dbReference>
<evidence type="ECO:0000256" key="3">
    <source>
        <dbReference type="ARBA" id="ARBA00022679"/>
    </source>
</evidence>
<dbReference type="Gene3D" id="3.30.70.3290">
    <property type="match status" value="1"/>
</dbReference>
<dbReference type="InterPro" id="IPR036736">
    <property type="entry name" value="ACP-like_sf"/>
</dbReference>
<protein>
    <recommendedName>
        <fullName evidence="11">Polyketide synthase</fullName>
    </recommendedName>
</protein>
<dbReference type="EMBL" id="JBFXLS010000082">
    <property type="protein sequence ID" value="KAL2818704.1"/>
    <property type="molecule type" value="Genomic_DNA"/>
</dbReference>
<evidence type="ECO:0000259" key="8">
    <source>
        <dbReference type="PROSITE" id="PS52019"/>
    </source>
</evidence>
<dbReference type="Proteomes" id="UP001610335">
    <property type="component" value="Unassembled WGS sequence"/>
</dbReference>
<keyword evidence="1" id="KW-0596">Phosphopantetheine</keyword>
<dbReference type="SMART" id="SM00825">
    <property type="entry name" value="PKS_KS"/>
    <property type="match status" value="1"/>
</dbReference>
<dbReference type="CDD" id="cd00833">
    <property type="entry name" value="PKS"/>
    <property type="match status" value="1"/>
</dbReference>
<feature type="domain" description="PKS/mFAS DH" evidence="8">
    <location>
        <begin position="1310"/>
        <end position="1617"/>
    </location>
</feature>
<dbReference type="SUPFAM" id="SSF52151">
    <property type="entry name" value="FabD/lysophospholipase-like"/>
    <property type="match status" value="1"/>
</dbReference>
<feature type="region of interest" description="N-terminal hotdog fold" evidence="4">
    <location>
        <begin position="1310"/>
        <end position="1444"/>
    </location>
</feature>
<dbReference type="PROSITE" id="PS50075">
    <property type="entry name" value="CARRIER"/>
    <property type="match status" value="1"/>
</dbReference>
<evidence type="ECO:0000259" key="6">
    <source>
        <dbReference type="PROSITE" id="PS50075"/>
    </source>
</evidence>
<dbReference type="Gene3D" id="3.40.366.10">
    <property type="entry name" value="Malonyl-Coenzyme A Acyl Carrier Protein, domain 2"/>
    <property type="match status" value="2"/>
</dbReference>